<dbReference type="EMBL" id="JAKWFO010000003">
    <property type="protein sequence ID" value="KAI9637799.1"/>
    <property type="molecule type" value="Genomic_DNA"/>
</dbReference>
<dbReference type="GeneID" id="77731073"/>
<reference evidence="1" key="1">
    <citation type="journal article" date="2022" name="G3 (Bethesda)">
        <title>High quality genome of the basidiomycete yeast Dioszegia hungarica PDD-24b-2 isolated from cloud water.</title>
        <authorList>
            <person name="Jarrige D."/>
            <person name="Haridas S."/>
            <person name="Bleykasten-Grosshans C."/>
            <person name="Joly M."/>
            <person name="Nadalig T."/>
            <person name="Sancelme M."/>
            <person name="Vuilleumier S."/>
            <person name="Grigoriev I.V."/>
            <person name="Amato P."/>
            <person name="Bringel F."/>
        </authorList>
    </citation>
    <scope>NUCLEOTIDE SEQUENCE</scope>
    <source>
        <strain evidence="1">PDD-24b-2</strain>
    </source>
</reference>
<dbReference type="AlphaFoldDB" id="A0AA38LXB5"/>
<sequence>MPTIDSMLNPVIPDTAEDHTVDSAPAYIAPVEAANTTYVTSSDLKETKLASVEIPSRLFVRYHAKCDWIDEDGGCDGSAFGCPSSGVADMVAFHDPCPPQQKVAGWSEARWEEHRKHHPEWEEWQAEYQESYCPRHLPRVQERTRLAGSSISTEKVRANCGFTSGARGSNTCQRQVMTGPTPPGKSGVVRTVDGTAVCSRKHALLLDRRMEQRQQHQARNLERLFGTSSIAQLDLGDGFMLRCNMFDAVGDTEGGETQSQATRYELACGRLSLFRWSTDEPRDPASEFKEIRRRFDNGEILDKLSVRMTGRLNKAFESSDDMIASSSGWTHTTEL</sequence>
<comment type="caution">
    <text evidence="1">The sequence shown here is derived from an EMBL/GenBank/DDBJ whole genome shotgun (WGS) entry which is preliminary data.</text>
</comment>
<evidence type="ECO:0000313" key="2">
    <source>
        <dbReference type="Proteomes" id="UP001164286"/>
    </source>
</evidence>
<name>A0AA38LXB5_9TREE</name>
<accession>A0AA38LXB5</accession>
<organism evidence="1 2">
    <name type="scientific">Dioszegia hungarica</name>
    <dbReference type="NCBI Taxonomy" id="4972"/>
    <lineage>
        <taxon>Eukaryota</taxon>
        <taxon>Fungi</taxon>
        <taxon>Dikarya</taxon>
        <taxon>Basidiomycota</taxon>
        <taxon>Agaricomycotina</taxon>
        <taxon>Tremellomycetes</taxon>
        <taxon>Tremellales</taxon>
        <taxon>Bulleribasidiaceae</taxon>
        <taxon>Dioszegia</taxon>
    </lineage>
</organism>
<dbReference type="Proteomes" id="UP001164286">
    <property type="component" value="Unassembled WGS sequence"/>
</dbReference>
<proteinExistence type="predicted"/>
<keyword evidence="2" id="KW-1185">Reference proteome</keyword>
<evidence type="ECO:0000313" key="1">
    <source>
        <dbReference type="EMBL" id="KAI9637799.1"/>
    </source>
</evidence>
<protein>
    <submittedName>
        <fullName evidence="1">Uncharacterized protein</fullName>
    </submittedName>
</protein>
<gene>
    <name evidence="1" type="ORF">MKK02DRAFT_42170</name>
</gene>
<dbReference type="RefSeq" id="XP_052947576.1">
    <property type="nucleotide sequence ID" value="XM_053091868.1"/>
</dbReference>